<protein>
    <submittedName>
        <fullName evidence="1">5080_t:CDS:1</fullName>
    </submittedName>
</protein>
<gene>
    <name evidence="1" type="ORF">DHETER_LOCUS7113</name>
</gene>
<dbReference type="EMBL" id="CAJVPU010009676">
    <property type="protein sequence ID" value="CAG8597495.1"/>
    <property type="molecule type" value="Genomic_DNA"/>
</dbReference>
<organism evidence="1 2">
    <name type="scientific">Dentiscutata heterogama</name>
    <dbReference type="NCBI Taxonomy" id="1316150"/>
    <lineage>
        <taxon>Eukaryota</taxon>
        <taxon>Fungi</taxon>
        <taxon>Fungi incertae sedis</taxon>
        <taxon>Mucoromycota</taxon>
        <taxon>Glomeromycotina</taxon>
        <taxon>Glomeromycetes</taxon>
        <taxon>Diversisporales</taxon>
        <taxon>Gigasporaceae</taxon>
        <taxon>Dentiscutata</taxon>
    </lineage>
</organism>
<dbReference type="Proteomes" id="UP000789702">
    <property type="component" value="Unassembled WGS sequence"/>
</dbReference>
<keyword evidence="2" id="KW-1185">Reference proteome</keyword>
<evidence type="ECO:0000313" key="1">
    <source>
        <dbReference type="EMBL" id="CAG8597495.1"/>
    </source>
</evidence>
<comment type="caution">
    <text evidence="1">The sequence shown here is derived from an EMBL/GenBank/DDBJ whole genome shotgun (WGS) entry which is preliminary data.</text>
</comment>
<accession>A0ACA9MK91</accession>
<name>A0ACA9MK91_9GLOM</name>
<reference evidence="1" key="1">
    <citation type="submission" date="2021-06" db="EMBL/GenBank/DDBJ databases">
        <authorList>
            <person name="Kallberg Y."/>
            <person name="Tangrot J."/>
            <person name="Rosling A."/>
        </authorList>
    </citation>
    <scope>NUCLEOTIDE SEQUENCE</scope>
    <source>
        <strain evidence="1">IL203A</strain>
    </source>
</reference>
<sequence length="331" mass="38136">MIMKKKTGKKKLGSEDEWSSENEDYEENYEDEGDYESEVDESEVVDMNRREQGYEQLLHDFEVESGHRLLWEGHSDIAQQWWEYENGKGAEMSLSQDEVYLVDNLRAIQEEVIEASEEENDPKYEGDEGSSDGNYSFSSQWETSDDDESQIEVVISSGSTSLTTPEEETLTEEWKVNKSLADQVKQEDAMMDEFIKWPENEQEETSEPQAIGIGAEGIGIEKDEQALAFAGKTRRFENEFFFYNHPTLNDHIAARELNLREAVYWVDFCGYPLIANDPNELLILQNQMQDEVQQSEARQLMTLQTGIDPGYDRRLVDDNGVLISPVEIELD</sequence>
<proteinExistence type="predicted"/>
<evidence type="ECO:0000313" key="2">
    <source>
        <dbReference type="Proteomes" id="UP000789702"/>
    </source>
</evidence>